<keyword evidence="3" id="KW-1185">Reference proteome</keyword>
<dbReference type="InterPro" id="IPR018824">
    <property type="entry name" value="Conidiation-specific_6"/>
</dbReference>
<evidence type="ECO:0008006" key="4">
    <source>
        <dbReference type="Google" id="ProtNLM"/>
    </source>
</evidence>
<feature type="region of interest" description="Disordered" evidence="1">
    <location>
        <begin position="1"/>
        <end position="67"/>
    </location>
</feature>
<evidence type="ECO:0000313" key="2">
    <source>
        <dbReference type="EMBL" id="KAF2495581.1"/>
    </source>
</evidence>
<protein>
    <recommendedName>
        <fullName evidence="4">Conidiation-specific protein 6</fullName>
    </recommendedName>
</protein>
<sequence length="67" mass="7239">MEGAGHQMNAAGYSEAEQKIDHSTEDISHAAQGHKANISNPNTSEKSKQHSKEELEILGGNKAFYGK</sequence>
<feature type="compositionally biased region" description="Basic and acidic residues" evidence="1">
    <location>
        <begin position="16"/>
        <end position="28"/>
    </location>
</feature>
<dbReference type="OrthoDB" id="5419162at2759"/>
<evidence type="ECO:0000313" key="3">
    <source>
        <dbReference type="Proteomes" id="UP000799750"/>
    </source>
</evidence>
<reference evidence="2" key="1">
    <citation type="journal article" date="2020" name="Stud. Mycol.">
        <title>101 Dothideomycetes genomes: a test case for predicting lifestyles and emergence of pathogens.</title>
        <authorList>
            <person name="Haridas S."/>
            <person name="Albert R."/>
            <person name="Binder M."/>
            <person name="Bloem J."/>
            <person name="Labutti K."/>
            <person name="Salamov A."/>
            <person name="Andreopoulos B."/>
            <person name="Baker S."/>
            <person name="Barry K."/>
            <person name="Bills G."/>
            <person name="Bluhm B."/>
            <person name="Cannon C."/>
            <person name="Castanera R."/>
            <person name="Culley D."/>
            <person name="Daum C."/>
            <person name="Ezra D."/>
            <person name="Gonzalez J."/>
            <person name="Henrissat B."/>
            <person name="Kuo A."/>
            <person name="Liang C."/>
            <person name="Lipzen A."/>
            <person name="Lutzoni F."/>
            <person name="Magnuson J."/>
            <person name="Mondo S."/>
            <person name="Nolan M."/>
            <person name="Ohm R."/>
            <person name="Pangilinan J."/>
            <person name="Park H.-J."/>
            <person name="Ramirez L."/>
            <person name="Alfaro M."/>
            <person name="Sun H."/>
            <person name="Tritt A."/>
            <person name="Yoshinaga Y."/>
            <person name="Zwiers L.-H."/>
            <person name="Turgeon B."/>
            <person name="Goodwin S."/>
            <person name="Spatafora J."/>
            <person name="Crous P."/>
            <person name="Grigoriev I."/>
        </authorList>
    </citation>
    <scope>NUCLEOTIDE SEQUENCE</scope>
    <source>
        <strain evidence="2">CBS 269.34</strain>
    </source>
</reference>
<dbReference type="AlphaFoldDB" id="A0A6A6QT46"/>
<dbReference type="EMBL" id="MU004189">
    <property type="protein sequence ID" value="KAF2495581.1"/>
    <property type="molecule type" value="Genomic_DNA"/>
</dbReference>
<dbReference type="Pfam" id="PF10346">
    <property type="entry name" value="Con-6"/>
    <property type="match status" value="1"/>
</dbReference>
<name>A0A6A6QT46_9PEZI</name>
<evidence type="ECO:0000256" key="1">
    <source>
        <dbReference type="SAM" id="MobiDB-lite"/>
    </source>
</evidence>
<feature type="compositionally biased region" description="Basic and acidic residues" evidence="1">
    <location>
        <begin position="45"/>
        <end position="55"/>
    </location>
</feature>
<gene>
    <name evidence="2" type="ORF">BU16DRAFT_462198</name>
</gene>
<proteinExistence type="predicted"/>
<organism evidence="2 3">
    <name type="scientific">Lophium mytilinum</name>
    <dbReference type="NCBI Taxonomy" id="390894"/>
    <lineage>
        <taxon>Eukaryota</taxon>
        <taxon>Fungi</taxon>
        <taxon>Dikarya</taxon>
        <taxon>Ascomycota</taxon>
        <taxon>Pezizomycotina</taxon>
        <taxon>Dothideomycetes</taxon>
        <taxon>Pleosporomycetidae</taxon>
        <taxon>Mytilinidiales</taxon>
        <taxon>Mytilinidiaceae</taxon>
        <taxon>Lophium</taxon>
    </lineage>
</organism>
<dbReference type="Proteomes" id="UP000799750">
    <property type="component" value="Unassembled WGS sequence"/>
</dbReference>
<accession>A0A6A6QT46</accession>